<dbReference type="InterPro" id="IPR024453">
    <property type="entry name" value="Peptidase_C92"/>
</dbReference>
<accession>A0A6I6DE28</accession>
<proteinExistence type="predicted"/>
<keyword evidence="1" id="KW-0812">Transmembrane</keyword>
<evidence type="ECO:0000313" key="3">
    <source>
        <dbReference type="Proteomes" id="UP000426444"/>
    </source>
</evidence>
<dbReference type="Proteomes" id="UP000426444">
    <property type="component" value="Chromosome"/>
</dbReference>
<dbReference type="RefSeq" id="WP_156202802.1">
    <property type="nucleotide sequence ID" value="NZ_CP046457.1"/>
</dbReference>
<dbReference type="Gene3D" id="3.90.1720.10">
    <property type="entry name" value="endopeptidase domain like (from Nostoc punctiforme)"/>
    <property type="match status" value="1"/>
</dbReference>
<feature type="transmembrane region" description="Helical" evidence="1">
    <location>
        <begin position="6"/>
        <end position="24"/>
    </location>
</feature>
<dbReference type="KEGG" id="salq:SYNTR_0255"/>
<dbReference type="SUPFAM" id="SSF54001">
    <property type="entry name" value="Cysteine proteinases"/>
    <property type="match status" value="1"/>
</dbReference>
<dbReference type="OrthoDB" id="2080087at2"/>
<evidence type="ECO:0000256" key="1">
    <source>
        <dbReference type="SAM" id="Phobius"/>
    </source>
</evidence>
<keyword evidence="1" id="KW-0472">Membrane</keyword>
<protein>
    <submittedName>
        <fullName evidence="2">Uncharacterized protein</fullName>
    </submittedName>
</protein>
<gene>
    <name evidence="2" type="ORF">SYNTR_0255</name>
</gene>
<sequence>MLLKKLKLFVFPLVFIFLTTIIFFDNIHLLSKKNDSIINTYIQGAKEGNYGYGNPTNANNNINFEKLILGDILLGGWENCAYGRFSHAGLYIGNNMVLESYIDYGVTLNPVQHYTNYPEIAILRVNADKKVRQNAVDYALKKENRMFFPLSFKNSQRYFNCTHIIWLAYNKQGVNLDENNDILVAPDDYYYSTLTKVLEDKGQL</sequence>
<reference evidence="3" key="1">
    <citation type="journal article" date="2019" name="Microbiology">
        <title>Complete Genome Sequence of an Uncultured Bacterium of the Candidate Phylum Bipolaricaulota.</title>
        <authorList>
            <person name="Kadnikov V.V."/>
            <person name="Mardanov A.V."/>
            <person name="Beletsky A.V."/>
            <person name="Frank Y.A."/>
            <person name="Karnachuk O.V."/>
            <person name="Ravin N.V."/>
        </authorList>
    </citation>
    <scope>NUCLEOTIDE SEQUENCE [LARGE SCALE GENOMIC DNA]</scope>
</reference>
<organism evidence="2 3">
    <name type="scientific">Candidatus Syntrophocurvum alkaliphilum</name>
    <dbReference type="NCBI Taxonomy" id="2293317"/>
    <lineage>
        <taxon>Bacteria</taxon>
        <taxon>Bacillati</taxon>
        <taxon>Bacillota</taxon>
        <taxon>Clostridia</taxon>
        <taxon>Eubacteriales</taxon>
        <taxon>Syntrophomonadaceae</taxon>
        <taxon>Candidatus Syntrophocurvum</taxon>
    </lineage>
</organism>
<dbReference type="EMBL" id="CP046457">
    <property type="protein sequence ID" value="QGT98848.1"/>
    <property type="molecule type" value="Genomic_DNA"/>
</dbReference>
<dbReference type="InterPro" id="IPR038765">
    <property type="entry name" value="Papain-like_cys_pep_sf"/>
</dbReference>
<keyword evidence="1" id="KW-1133">Transmembrane helix</keyword>
<dbReference type="Pfam" id="PF05708">
    <property type="entry name" value="Peptidase_C92"/>
    <property type="match status" value="1"/>
</dbReference>
<keyword evidence="3" id="KW-1185">Reference proteome</keyword>
<name>A0A6I6DE28_9FIRM</name>
<evidence type="ECO:0000313" key="2">
    <source>
        <dbReference type="EMBL" id="QGT98848.1"/>
    </source>
</evidence>
<dbReference type="AlphaFoldDB" id="A0A6I6DE28"/>